<evidence type="ECO:0000313" key="2">
    <source>
        <dbReference type="EMBL" id="NYJ73659.1"/>
    </source>
</evidence>
<evidence type="ECO:0000259" key="1">
    <source>
        <dbReference type="SMART" id="SM00858"/>
    </source>
</evidence>
<protein>
    <recommendedName>
        <fullName evidence="1">SAF domain-containing protein</fullName>
    </recommendedName>
</protein>
<accession>A0A853DCE1</accession>
<dbReference type="Proteomes" id="UP000571817">
    <property type="component" value="Unassembled WGS sequence"/>
</dbReference>
<dbReference type="EMBL" id="JACCFW010000001">
    <property type="protein sequence ID" value="NYJ73659.1"/>
    <property type="molecule type" value="Genomic_DNA"/>
</dbReference>
<feature type="domain" description="SAF" evidence="1">
    <location>
        <begin position="54"/>
        <end position="115"/>
    </location>
</feature>
<gene>
    <name evidence="2" type="ORF">HNR15_000622</name>
</gene>
<evidence type="ECO:0000313" key="3">
    <source>
        <dbReference type="Proteomes" id="UP000571817"/>
    </source>
</evidence>
<reference evidence="2 3" key="1">
    <citation type="submission" date="2020-07" db="EMBL/GenBank/DDBJ databases">
        <title>Sequencing the genomes of 1000 actinobacteria strains.</title>
        <authorList>
            <person name="Klenk H.-P."/>
        </authorList>
    </citation>
    <scope>NUCLEOTIDE SEQUENCE [LARGE SCALE GENOMIC DNA]</scope>
    <source>
        <strain evidence="2 3">DSM 29531</strain>
    </source>
</reference>
<sequence length="215" mass="21694">MNRVHALLPPAWRGPGRAAAWRRARGRRVASAGLLLVAGLLGWGALQGPAAASGSIIVAAHELPAGHVVEPGDLRERAWPAGAGLAGALPRSAAQGSVTTGVIAAGEPVTASRVRTGRRWPGVRAGDVVVSVPVADPMLTRLLRAGDRIDVLGATGSVGADLPVLLVTQAPTAPSTSSGEIWVSAPTSVAARIAAETVTSRTADTQLTVVLHPAA</sequence>
<name>A0A853DCE1_9MICO</name>
<organism evidence="2 3">
    <name type="scientific">Allobranchiibius huperziae</name>
    <dbReference type="NCBI Taxonomy" id="1874116"/>
    <lineage>
        <taxon>Bacteria</taxon>
        <taxon>Bacillati</taxon>
        <taxon>Actinomycetota</taxon>
        <taxon>Actinomycetes</taxon>
        <taxon>Micrococcales</taxon>
        <taxon>Dermacoccaceae</taxon>
        <taxon>Allobranchiibius</taxon>
    </lineage>
</organism>
<proteinExistence type="predicted"/>
<dbReference type="SMART" id="SM00858">
    <property type="entry name" value="SAF"/>
    <property type="match status" value="1"/>
</dbReference>
<dbReference type="InterPro" id="IPR013974">
    <property type="entry name" value="SAF"/>
</dbReference>
<dbReference type="CDD" id="cd11614">
    <property type="entry name" value="SAF_CpaB_FlgA_like"/>
    <property type="match status" value="1"/>
</dbReference>
<keyword evidence="3" id="KW-1185">Reference proteome</keyword>
<dbReference type="AlphaFoldDB" id="A0A853DCE1"/>
<dbReference type="RefSeq" id="WP_179479059.1">
    <property type="nucleotide sequence ID" value="NZ_JACCFW010000001.1"/>
</dbReference>
<comment type="caution">
    <text evidence="2">The sequence shown here is derived from an EMBL/GenBank/DDBJ whole genome shotgun (WGS) entry which is preliminary data.</text>
</comment>
<dbReference type="Pfam" id="PF08666">
    <property type="entry name" value="SAF"/>
    <property type="match status" value="1"/>
</dbReference>